<comment type="caution">
    <text evidence="3">The sequence shown here is derived from an EMBL/GenBank/DDBJ whole genome shotgun (WGS) entry which is preliminary data.</text>
</comment>
<evidence type="ECO:0000256" key="2">
    <source>
        <dbReference type="SAM" id="Phobius"/>
    </source>
</evidence>
<dbReference type="AlphaFoldDB" id="A0A9D5D7S9"/>
<feature type="coiled-coil region" evidence="1">
    <location>
        <begin position="61"/>
        <end position="117"/>
    </location>
</feature>
<keyword evidence="2" id="KW-0472">Membrane</keyword>
<feature type="transmembrane region" description="Helical" evidence="2">
    <location>
        <begin position="163"/>
        <end position="184"/>
    </location>
</feature>
<proteinExistence type="predicted"/>
<reference evidence="3" key="1">
    <citation type="submission" date="2021-03" db="EMBL/GenBank/DDBJ databases">
        <authorList>
            <person name="Li Z."/>
            <person name="Yang C."/>
        </authorList>
    </citation>
    <scope>NUCLEOTIDE SEQUENCE</scope>
    <source>
        <strain evidence="3">Dzin_1.0</strain>
        <tissue evidence="3">Leaf</tissue>
    </source>
</reference>
<keyword evidence="4" id="KW-1185">Reference proteome</keyword>
<reference evidence="3" key="2">
    <citation type="journal article" date="2022" name="Hortic Res">
        <title>The genome of Dioscorea zingiberensis sheds light on the biosynthesis, origin and evolution of the medicinally important diosgenin saponins.</title>
        <authorList>
            <person name="Li Y."/>
            <person name="Tan C."/>
            <person name="Li Z."/>
            <person name="Guo J."/>
            <person name="Li S."/>
            <person name="Chen X."/>
            <person name="Wang C."/>
            <person name="Dai X."/>
            <person name="Yang H."/>
            <person name="Song W."/>
            <person name="Hou L."/>
            <person name="Xu J."/>
            <person name="Tong Z."/>
            <person name="Xu A."/>
            <person name="Yuan X."/>
            <person name="Wang W."/>
            <person name="Yang Q."/>
            <person name="Chen L."/>
            <person name="Sun Z."/>
            <person name="Wang K."/>
            <person name="Pan B."/>
            <person name="Chen J."/>
            <person name="Bao Y."/>
            <person name="Liu F."/>
            <person name="Qi X."/>
            <person name="Gang D.R."/>
            <person name="Wen J."/>
            <person name="Li J."/>
        </authorList>
    </citation>
    <scope>NUCLEOTIDE SEQUENCE</scope>
    <source>
        <strain evidence="3">Dzin_1.0</strain>
    </source>
</reference>
<dbReference type="Proteomes" id="UP001085076">
    <property type="component" value="Miscellaneous, Linkage group lg01"/>
</dbReference>
<dbReference type="EMBL" id="JAGGNH010000001">
    <property type="protein sequence ID" value="KAJ0986945.1"/>
    <property type="molecule type" value="Genomic_DNA"/>
</dbReference>
<keyword evidence="1" id="KW-0175">Coiled coil</keyword>
<evidence type="ECO:0000313" key="4">
    <source>
        <dbReference type="Proteomes" id="UP001085076"/>
    </source>
</evidence>
<keyword evidence="2" id="KW-1133">Transmembrane helix</keyword>
<gene>
    <name evidence="3" type="ORF">J5N97_005301</name>
</gene>
<sequence>MGNRQSQRRVGGTTTLCPYVHLSSSTPPSQLQPLLAADEHSETSNSNLTSGKCTRECRNEIEAMHRSYTDLAKKVDELERKERKDNGADIKRIYEIIADQDKQIKRLKELVEAHGKRNAALAEMNATTENTINQSIPDLISFEPITWDLPPPSVASLQEANDFFDDVAGGIVIVIFLLSVLLGLNL</sequence>
<evidence type="ECO:0000313" key="3">
    <source>
        <dbReference type="EMBL" id="KAJ0986945.1"/>
    </source>
</evidence>
<name>A0A9D5D7S9_9LILI</name>
<protein>
    <submittedName>
        <fullName evidence="3">Uncharacterized protein</fullName>
    </submittedName>
</protein>
<accession>A0A9D5D7S9</accession>
<dbReference type="OrthoDB" id="10401985at2759"/>
<organism evidence="3 4">
    <name type="scientific">Dioscorea zingiberensis</name>
    <dbReference type="NCBI Taxonomy" id="325984"/>
    <lineage>
        <taxon>Eukaryota</taxon>
        <taxon>Viridiplantae</taxon>
        <taxon>Streptophyta</taxon>
        <taxon>Embryophyta</taxon>
        <taxon>Tracheophyta</taxon>
        <taxon>Spermatophyta</taxon>
        <taxon>Magnoliopsida</taxon>
        <taxon>Liliopsida</taxon>
        <taxon>Dioscoreales</taxon>
        <taxon>Dioscoreaceae</taxon>
        <taxon>Dioscorea</taxon>
    </lineage>
</organism>
<keyword evidence="2" id="KW-0812">Transmembrane</keyword>
<evidence type="ECO:0000256" key="1">
    <source>
        <dbReference type="SAM" id="Coils"/>
    </source>
</evidence>